<evidence type="ECO:0000313" key="4">
    <source>
        <dbReference type="Proteomes" id="UP000247781"/>
    </source>
</evidence>
<dbReference type="PROSITE" id="PS51257">
    <property type="entry name" value="PROKAR_LIPOPROTEIN"/>
    <property type="match status" value="1"/>
</dbReference>
<dbReference type="RefSeq" id="WP_110316541.1">
    <property type="nucleotide sequence ID" value="NZ_QJJU01000007.1"/>
</dbReference>
<feature type="compositionally biased region" description="Basic and acidic residues" evidence="1">
    <location>
        <begin position="247"/>
        <end position="259"/>
    </location>
</feature>
<dbReference type="Proteomes" id="UP000247781">
    <property type="component" value="Unassembled WGS sequence"/>
</dbReference>
<evidence type="ECO:0000256" key="1">
    <source>
        <dbReference type="SAM" id="MobiDB-lite"/>
    </source>
</evidence>
<keyword evidence="4" id="KW-1185">Reference proteome</keyword>
<evidence type="ECO:0000313" key="3">
    <source>
        <dbReference type="EMBL" id="PXX08924.1"/>
    </source>
</evidence>
<dbReference type="OrthoDB" id="4641933at2"/>
<dbReference type="EMBL" id="QJJU01000007">
    <property type="protein sequence ID" value="PXX08924.1"/>
    <property type="molecule type" value="Genomic_DNA"/>
</dbReference>
<reference evidence="3 4" key="2">
    <citation type="submission" date="2018-06" db="EMBL/GenBank/DDBJ databases">
        <title>Sequencing of bacterial isolates from soil warming experiment in Harvard Forest, Massachusetts, USA.</title>
        <authorList>
            <person name="Deangelis K.PhD."/>
        </authorList>
    </citation>
    <scope>NUCLEOTIDE SEQUENCE [LARGE SCALE GENOMIC DNA]</scope>
    <source>
        <strain evidence="3 4">GAS496</strain>
    </source>
</reference>
<accession>A0A318HPR5</accession>
<organism evidence="3 4">
    <name type="scientific">Mycolicibacterium moriokaense</name>
    <dbReference type="NCBI Taxonomy" id="39691"/>
    <lineage>
        <taxon>Bacteria</taxon>
        <taxon>Bacillati</taxon>
        <taxon>Actinomycetota</taxon>
        <taxon>Actinomycetes</taxon>
        <taxon>Mycobacteriales</taxon>
        <taxon>Mycobacteriaceae</taxon>
        <taxon>Mycolicibacterium</taxon>
    </lineage>
</organism>
<proteinExistence type="predicted"/>
<reference evidence="4" key="1">
    <citation type="submission" date="2018-05" db="EMBL/GenBank/DDBJ databases">
        <authorList>
            <person name="Deangelis K."/>
            <person name="Huntemann M."/>
            <person name="Clum A."/>
            <person name="Pillay M."/>
            <person name="Palaniappan K."/>
            <person name="Varghese N."/>
            <person name="Mikhailova N."/>
            <person name="Stamatis D."/>
            <person name="Reddy T."/>
            <person name="Daum C."/>
            <person name="Shapiro N."/>
            <person name="Ivanova N."/>
            <person name="Kyrpides N."/>
            <person name="Woyke T."/>
        </authorList>
    </citation>
    <scope>NUCLEOTIDE SEQUENCE [LARGE SCALE GENOMIC DNA]</scope>
    <source>
        <strain evidence="4">GAS496</strain>
    </source>
</reference>
<evidence type="ECO:0000256" key="2">
    <source>
        <dbReference type="SAM" id="SignalP"/>
    </source>
</evidence>
<evidence type="ECO:0008006" key="5">
    <source>
        <dbReference type="Google" id="ProtNLM"/>
    </source>
</evidence>
<protein>
    <recommendedName>
        <fullName evidence="5">PE family protein</fullName>
    </recommendedName>
</protein>
<gene>
    <name evidence="3" type="ORF">C8E89_107229</name>
</gene>
<feature type="region of interest" description="Disordered" evidence="1">
    <location>
        <begin position="229"/>
        <end position="330"/>
    </location>
</feature>
<feature type="chain" id="PRO_5039048674" description="PE family protein" evidence="2">
    <location>
        <begin position="29"/>
        <end position="330"/>
    </location>
</feature>
<name>A0A318HPR5_9MYCO</name>
<dbReference type="AlphaFoldDB" id="A0A318HPR5"/>
<feature type="region of interest" description="Disordered" evidence="1">
    <location>
        <begin position="194"/>
        <end position="216"/>
    </location>
</feature>
<keyword evidence="2" id="KW-0732">Signal</keyword>
<comment type="caution">
    <text evidence="3">The sequence shown here is derived from an EMBL/GenBank/DDBJ whole genome shotgun (WGS) entry which is preliminary data.</text>
</comment>
<feature type="compositionally biased region" description="Low complexity" evidence="1">
    <location>
        <begin position="302"/>
        <end position="318"/>
    </location>
</feature>
<sequence length="330" mass="33795">MNMSARSYFMGGIAVACASVIAIASAVAPPPDVTLPANRPVATRVLSEATVELLAAAQRMAPGVVSPAAPEAAAPAPQNAASDLIITAWNAVLPWIDYGVNLTDYVLGFIPYGYLIGDQVSIAYYSLVRPVANSFVVDLVAPVVNAPLNINSYLNGLAALGSVTVTSLINLGINEFNYFFGWLIPPIPPIGPRSTKEAVTEDVTAHSATSSGLVPVKEKHGAVEAEVLGEQVAGEATAKTQEESDVEAVKKPKAAKEGEATTSSSTGVAAQGDVRGTPNEKKTEAAEVNSGKKVKKGDDDQAAGPASGAPTSAATNDDGGAKGGKKDKKK</sequence>
<feature type="signal peptide" evidence="2">
    <location>
        <begin position="1"/>
        <end position="28"/>
    </location>
</feature>